<evidence type="ECO:0000313" key="1">
    <source>
        <dbReference type="EMBL" id="SYV90588.1"/>
    </source>
</evidence>
<reference evidence="2" key="1">
    <citation type="submission" date="2018-06" db="EMBL/GenBank/DDBJ databases">
        <authorList>
            <consortium name="Pathogen Informatics"/>
        </authorList>
    </citation>
    <scope>NUCLEOTIDE SEQUENCE [LARGE SCALE GENOMIC DNA]</scope>
    <source>
        <strain evidence="2">NCTC10135</strain>
    </source>
</reference>
<gene>
    <name evidence="1" type="ORF">NCTC10135_01112</name>
</gene>
<feature type="non-terminal residue" evidence="1">
    <location>
        <position position="35"/>
    </location>
</feature>
<name>A0A3B0P0G1_9BACT</name>
<dbReference type="EMBL" id="LS991949">
    <property type="protein sequence ID" value="SYV90588.1"/>
    <property type="molecule type" value="Genomic_DNA"/>
</dbReference>
<proteinExistence type="predicted"/>
<dbReference type="Proteomes" id="UP000259864">
    <property type="component" value="Chromosome 1"/>
</dbReference>
<dbReference type="AlphaFoldDB" id="A0A3B0P0G1"/>
<protein>
    <submittedName>
        <fullName evidence="1">Uncharacterized protein</fullName>
    </submittedName>
</protein>
<sequence>MNKYFDKEYRPRIIDKLIKKYLKVAGAICIEGPKW</sequence>
<evidence type="ECO:0000313" key="2">
    <source>
        <dbReference type="Proteomes" id="UP000259864"/>
    </source>
</evidence>
<dbReference type="KEGG" id="mala:NCTC10135_01112"/>
<organism evidence="1 2">
    <name type="scientific">Metamycoplasma alkalescens</name>
    <dbReference type="NCBI Taxonomy" id="45363"/>
    <lineage>
        <taxon>Bacteria</taxon>
        <taxon>Bacillati</taxon>
        <taxon>Mycoplasmatota</taxon>
        <taxon>Mycoplasmoidales</taxon>
        <taxon>Metamycoplasmataceae</taxon>
        <taxon>Metamycoplasma</taxon>
    </lineage>
</organism>
<accession>A0A3B0P0G1</accession>